<evidence type="ECO:0000256" key="3">
    <source>
        <dbReference type="ARBA" id="ARBA00022475"/>
    </source>
</evidence>
<keyword evidence="8 14" id="KW-0378">Hydrolase</keyword>
<evidence type="ECO:0000256" key="12">
    <source>
        <dbReference type="ARBA" id="ARBA00023122"/>
    </source>
</evidence>
<organism evidence="17 18">
    <name type="scientific">Albidovulum marisflavi</name>
    <dbReference type="NCBI Taxonomy" id="2984159"/>
    <lineage>
        <taxon>Bacteria</taxon>
        <taxon>Pseudomonadati</taxon>
        <taxon>Pseudomonadota</taxon>
        <taxon>Alphaproteobacteria</taxon>
        <taxon>Rhodobacterales</taxon>
        <taxon>Paracoccaceae</taxon>
        <taxon>Albidovulum</taxon>
    </lineage>
</organism>
<keyword evidence="18" id="KW-1185">Reference proteome</keyword>
<dbReference type="PROSITE" id="PS51371">
    <property type="entry name" value="CBS"/>
    <property type="match status" value="1"/>
</dbReference>
<dbReference type="InterPro" id="IPR016483">
    <property type="entry name" value="UCP006404_Pept_M50_CBS"/>
</dbReference>
<feature type="transmembrane region" description="Helical" evidence="14">
    <location>
        <begin position="108"/>
        <end position="127"/>
    </location>
</feature>
<evidence type="ECO:0000256" key="13">
    <source>
        <dbReference type="ARBA" id="ARBA00023136"/>
    </source>
</evidence>
<dbReference type="Pfam" id="PF00571">
    <property type="entry name" value="CBS"/>
    <property type="match status" value="2"/>
</dbReference>
<comment type="subcellular location">
    <subcellularLocation>
        <location evidence="1 14">Cell membrane</location>
        <topology evidence="1 14">Multi-pass membrane protein</topology>
    </subcellularLocation>
</comment>
<dbReference type="SUPFAM" id="SSF54631">
    <property type="entry name" value="CBS-domain pair"/>
    <property type="match status" value="1"/>
</dbReference>
<feature type="domain" description="CBS" evidence="16">
    <location>
        <begin position="253"/>
        <end position="310"/>
    </location>
</feature>
<name>A0ABT2ZB91_9RHOB</name>
<evidence type="ECO:0000259" key="16">
    <source>
        <dbReference type="PROSITE" id="PS51371"/>
    </source>
</evidence>
<keyword evidence="4 14" id="KW-0645">Protease</keyword>
<protein>
    <recommendedName>
        <fullName evidence="14">Zinc metalloprotease</fullName>
    </recommendedName>
</protein>
<evidence type="ECO:0000256" key="10">
    <source>
        <dbReference type="ARBA" id="ARBA00022989"/>
    </source>
</evidence>
<feature type="transmembrane region" description="Helical" evidence="14">
    <location>
        <begin position="147"/>
        <end position="168"/>
    </location>
</feature>
<evidence type="ECO:0000256" key="2">
    <source>
        <dbReference type="ARBA" id="ARBA00007931"/>
    </source>
</evidence>
<dbReference type="GO" id="GO:0008233">
    <property type="term" value="F:peptidase activity"/>
    <property type="evidence" value="ECO:0007669"/>
    <property type="project" value="UniProtKB-KW"/>
</dbReference>
<dbReference type="PIRSF" id="PIRSF006404">
    <property type="entry name" value="UCP006404_Pept_M50_CBS"/>
    <property type="match status" value="1"/>
</dbReference>
<evidence type="ECO:0000256" key="7">
    <source>
        <dbReference type="ARBA" id="ARBA00022737"/>
    </source>
</evidence>
<evidence type="ECO:0000256" key="11">
    <source>
        <dbReference type="ARBA" id="ARBA00023049"/>
    </source>
</evidence>
<dbReference type="EMBL" id="JAOWKY010000001">
    <property type="protein sequence ID" value="MCV2868400.1"/>
    <property type="molecule type" value="Genomic_DNA"/>
</dbReference>
<feature type="transmembrane region" description="Helical" evidence="14">
    <location>
        <begin position="189"/>
        <end position="210"/>
    </location>
</feature>
<keyword evidence="12 15" id="KW-0129">CBS domain</keyword>
<dbReference type="Proteomes" id="UP001652542">
    <property type="component" value="Unassembled WGS sequence"/>
</dbReference>
<evidence type="ECO:0000256" key="14">
    <source>
        <dbReference type="PIRNR" id="PIRNR006404"/>
    </source>
</evidence>
<keyword evidence="11 14" id="KW-0482">Metalloprotease</keyword>
<comment type="caution">
    <text evidence="17">The sequence shown here is derived from an EMBL/GenBank/DDBJ whole genome shotgun (WGS) entry which is preliminary data.</text>
</comment>
<evidence type="ECO:0000256" key="6">
    <source>
        <dbReference type="ARBA" id="ARBA00022723"/>
    </source>
</evidence>
<evidence type="ECO:0000313" key="18">
    <source>
        <dbReference type="Proteomes" id="UP001652542"/>
    </source>
</evidence>
<comment type="cofactor">
    <cofactor evidence="14">
        <name>Zn(2+)</name>
        <dbReference type="ChEBI" id="CHEBI:29105"/>
    </cofactor>
    <text evidence="14">Binds 1 zinc ion per subunit.</text>
</comment>
<dbReference type="Pfam" id="PF02163">
    <property type="entry name" value="Peptidase_M50"/>
    <property type="match status" value="1"/>
</dbReference>
<dbReference type="PANTHER" id="PTHR39188">
    <property type="entry name" value="MEMBRANE-ASSOCIATED ZINC METALLOPROTEASE M50B"/>
    <property type="match status" value="1"/>
</dbReference>
<evidence type="ECO:0000256" key="9">
    <source>
        <dbReference type="ARBA" id="ARBA00022833"/>
    </source>
</evidence>
<evidence type="ECO:0000256" key="8">
    <source>
        <dbReference type="ARBA" id="ARBA00022801"/>
    </source>
</evidence>
<dbReference type="InterPro" id="IPR046342">
    <property type="entry name" value="CBS_dom_sf"/>
</dbReference>
<dbReference type="InterPro" id="IPR000644">
    <property type="entry name" value="CBS_dom"/>
</dbReference>
<evidence type="ECO:0000256" key="4">
    <source>
        <dbReference type="ARBA" id="ARBA00022670"/>
    </source>
</evidence>
<comment type="similarity">
    <text evidence="2 14">Belongs to the peptidase M50B family.</text>
</comment>
<accession>A0ABT2ZB91</accession>
<dbReference type="Gene3D" id="3.10.580.10">
    <property type="entry name" value="CBS-domain"/>
    <property type="match status" value="1"/>
</dbReference>
<keyword evidence="6 14" id="KW-0479">Metal-binding</keyword>
<keyword evidence="13 14" id="KW-0472">Membrane</keyword>
<keyword evidence="7" id="KW-0677">Repeat</keyword>
<keyword evidence="5 14" id="KW-0812">Transmembrane</keyword>
<evidence type="ECO:0000256" key="5">
    <source>
        <dbReference type="ARBA" id="ARBA00022692"/>
    </source>
</evidence>
<dbReference type="PANTHER" id="PTHR39188:SF3">
    <property type="entry name" value="STAGE IV SPORULATION PROTEIN FB"/>
    <property type="match status" value="1"/>
</dbReference>
<proteinExistence type="inferred from homology"/>
<evidence type="ECO:0000256" key="15">
    <source>
        <dbReference type="PROSITE-ProRule" id="PRU00703"/>
    </source>
</evidence>
<feature type="transmembrane region" description="Helical" evidence="14">
    <location>
        <begin position="21"/>
        <end position="38"/>
    </location>
</feature>
<keyword evidence="3 14" id="KW-1003">Cell membrane</keyword>
<reference evidence="17 18" key="1">
    <citation type="submission" date="2022-10" db="EMBL/GenBank/DDBJ databases">
        <title>Defluviimonas sp. nov., isolated from ocean surface water.</title>
        <authorList>
            <person name="He W."/>
            <person name="Wang L."/>
            <person name="Zhang D.-F."/>
        </authorList>
    </citation>
    <scope>NUCLEOTIDE SEQUENCE [LARGE SCALE GENOMIC DNA]</scope>
    <source>
        <strain evidence="17 18">WL0002</strain>
    </source>
</reference>
<feature type="transmembrane region" description="Helical" evidence="14">
    <location>
        <begin position="50"/>
        <end position="71"/>
    </location>
</feature>
<evidence type="ECO:0000256" key="1">
    <source>
        <dbReference type="ARBA" id="ARBA00004651"/>
    </source>
</evidence>
<dbReference type="InterPro" id="IPR008915">
    <property type="entry name" value="Peptidase_M50"/>
</dbReference>
<keyword evidence="10 14" id="KW-1133">Transmembrane helix</keyword>
<keyword evidence="9 14" id="KW-0862">Zinc</keyword>
<sequence>MFSRAIWSIEILGFRAKLDPGWLLVAALMVWSLLSGFFPDRLPDLHRGDYFLLSVIATLVLFGSIILHELAHAAAARRLQPGARDKPLHHFAGMSATGEDPQDPLSEVSIALAGLMVPTLVAAAAYAVRTLIAPSGAMAPYLAVLEYAALINFALAVFNLIPAFPLDGGRVLRAVLWQITGSLPGATRAAVRVSVLCALALIAIGFVSLFSGASVAGAWQILIGIFLLLAARGAQQQLAIRNALRDKTVSALMTRKLHAAAPEDTLSETVDRIILRHSRSFLPVTEGEHLLGYVDTALISSIDQENWDDTHVADIYVGSNDANTIPPNLAMTTLMRRMTMDGRRKFLVAEQGRLLGVITLADLSVYIAVLQELELSDDGGRALTERYCGK</sequence>
<dbReference type="RefSeq" id="WP_263734011.1">
    <property type="nucleotide sequence ID" value="NZ_JAOWKY010000001.1"/>
</dbReference>
<dbReference type="GO" id="GO:0006508">
    <property type="term" value="P:proteolysis"/>
    <property type="evidence" value="ECO:0007669"/>
    <property type="project" value="UniProtKB-KW"/>
</dbReference>
<evidence type="ECO:0000313" key="17">
    <source>
        <dbReference type="EMBL" id="MCV2868400.1"/>
    </source>
</evidence>
<gene>
    <name evidence="17" type="ORF">OEW28_07140</name>
</gene>